<keyword evidence="3" id="KW-0378">Hydrolase</keyword>
<reference evidence="5" key="1">
    <citation type="journal article" date="2020" name="Stud. Mycol.">
        <title>101 Dothideomycetes genomes: a test case for predicting lifestyles and emergence of pathogens.</title>
        <authorList>
            <person name="Haridas S."/>
            <person name="Albert R."/>
            <person name="Binder M."/>
            <person name="Bloem J."/>
            <person name="Labutti K."/>
            <person name="Salamov A."/>
            <person name="Andreopoulos B."/>
            <person name="Baker S."/>
            <person name="Barry K."/>
            <person name="Bills G."/>
            <person name="Bluhm B."/>
            <person name="Cannon C."/>
            <person name="Castanera R."/>
            <person name="Culley D."/>
            <person name="Daum C."/>
            <person name="Ezra D."/>
            <person name="Gonzalez J."/>
            <person name="Henrissat B."/>
            <person name="Kuo A."/>
            <person name="Liang C."/>
            <person name="Lipzen A."/>
            <person name="Lutzoni F."/>
            <person name="Magnuson J."/>
            <person name="Mondo S."/>
            <person name="Nolan M."/>
            <person name="Ohm R."/>
            <person name="Pangilinan J."/>
            <person name="Park H.-J."/>
            <person name="Ramirez L."/>
            <person name="Alfaro M."/>
            <person name="Sun H."/>
            <person name="Tritt A."/>
            <person name="Yoshinaga Y."/>
            <person name="Zwiers L.-H."/>
            <person name="Turgeon B."/>
            <person name="Goodwin S."/>
            <person name="Spatafora J."/>
            <person name="Crous P."/>
            <person name="Grigoriev I."/>
        </authorList>
    </citation>
    <scope>NUCLEOTIDE SEQUENCE</scope>
    <source>
        <strain evidence="5">CBS 473.64</strain>
    </source>
</reference>
<protein>
    <recommendedName>
        <fullName evidence="2">protein-tyrosine-phosphatase</fullName>
        <ecNumber evidence="2">3.1.3.48</ecNumber>
    </recommendedName>
</protein>
<comment type="similarity">
    <text evidence="1">Belongs to the protein-tyrosine phosphatase family. Non-receptor class dual specificity subfamily.</text>
</comment>
<evidence type="ECO:0000256" key="2">
    <source>
        <dbReference type="ARBA" id="ARBA00013064"/>
    </source>
</evidence>
<keyword evidence="6" id="KW-1185">Reference proteome</keyword>
<dbReference type="InterPro" id="IPR029021">
    <property type="entry name" value="Prot-tyrosine_phosphatase-like"/>
</dbReference>
<gene>
    <name evidence="5" type="ORF">P280DRAFT_199143</name>
</gene>
<dbReference type="EC" id="3.1.3.48" evidence="2"/>
<dbReference type="Proteomes" id="UP000799753">
    <property type="component" value="Unassembled WGS sequence"/>
</dbReference>
<evidence type="ECO:0000313" key="5">
    <source>
        <dbReference type="EMBL" id="KAF2635107.1"/>
    </source>
</evidence>
<organism evidence="5 6">
    <name type="scientific">Massarina eburnea CBS 473.64</name>
    <dbReference type="NCBI Taxonomy" id="1395130"/>
    <lineage>
        <taxon>Eukaryota</taxon>
        <taxon>Fungi</taxon>
        <taxon>Dikarya</taxon>
        <taxon>Ascomycota</taxon>
        <taxon>Pezizomycotina</taxon>
        <taxon>Dothideomycetes</taxon>
        <taxon>Pleosporomycetidae</taxon>
        <taxon>Pleosporales</taxon>
        <taxon>Massarineae</taxon>
        <taxon>Massarinaceae</taxon>
        <taxon>Massarina</taxon>
    </lineage>
</organism>
<keyword evidence="4" id="KW-0904">Protein phosphatase</keyword>
<dbReference type="GO" id="GO:0008138">
    <property type="term" value="F:protein tyrosine/serine/threonine phosphatase activity"/>
    <property type="evidence" value="ECO:0007669"/>
    <property type="project" value="TreeGrafter"/>
</dbReference>
<dbReference type="AlphaFoldDB" id="A0A6A6RJ37"/>
<dbReference type="EMBL" id="MU006810">
    <property type="protein sequence ID" value="KAF2635107.1"/>
    <property type="molecule type" value="Genomic_DNA"/>
</dbReference>
<dbReference type="OrthoDB" id="2017893at2759"/>
<evidence type="ECO:0000256" key="3">
    <source>
        <dbReference type="ARBA" id="ARBA00022801"/>
    </source>
</evidence>
<name>A0A6A6RJ37_9PLEO</name>
<dbReference type="GO" id="GO:0004725">
    <property type="term" value="F:protein tyrosine phosphatase activity"/>
    <property type="evidence" value="ECO:0007669"/>
    <property type="project" value="UniProtKB-EC"/>
</dbReference>
<evidence type="ECO:0000256" key="4">
    <source>
        <dbReference type="ARBA" id="ARBA00022912"/>
    </source>
</evidence>
<accession>A0A6A6RJ37</accession>
<dbReference type="GO" id="GO:0005634">
    <property type="term" value="C:nucleus"/>
    <property type="evidence" value="ECO:0007669"/>
    <property type="project" value="TreeGrafter"/>
</dbReference>
<proteinExistence type="inferred from homology"/>
<dbReference type="PANTHER" id="PTHR45848:SF4">
    <property type="entry name" value="DUAL SPECIFICITY PROTEIN PHOSPHATASE 12"/>
    <property type="match status" value="1"/>
</dbReference>
<evidence type="ECO:0000256" key="1">
    <source>
        <dbReference type="ARBA" id="ARBA00008601"/>
    </source>
</evidence>
<dbReference type="Gene3D" id="3.90.190.10">
    <property type="entry name" value="Protein tyrosine phosphatase superfamily"/>
    <property type="match status" value="1"/>
</dbReference>
<sequence length="91" mass="10354">MALIDKVPGDLHLYIGGMFTLRRRDALKQANITHVLSVLRMPLDRDLFGPFKHMTVEVDDVDDENLLEHFPETNRFIQEGLDGGGGVLVHW</sequence>
<dbReference type="PANTHER" id="PTHR45848">
    <property type="entry name" value="DUAL SPECIFICITY PROTEIN PHOSPHATASE 12 FAMILY MEMBER"/>
    <property type="match status" value="1"/>
</dbReference>
<dbReference type="SUPFAM" id="SSF52799">
    <property type="entry name" value="(Phosphotyrosine protein) phosphatases II"/>
    <property type="match status" value="1"/>
</dbReference>
<evidence type="ECO:0000313" key="6">
    <source>
        <dbReference type="Proteomes" id="UP000799753"/>
    </source>
</evidence>